<proteinExistence type="predicted"/>
<dbReference type="GO" id="GO:0003755">
    <property type="term" value="F:peptidyl-prolyl cis-trans isomerase activity"/>
    <property type="evidence" value="ECO:0007669"/>
    <property type="project" value="UniProtKB-KW"/>
</dbReference>
<evidence type="ECO:0000256" key="6">
    <source>
        <dbReference type="SAM" id="SignalP"/>
    </source>
</evidence>
<keyword evidence="2 6" id="KW-0732">Signal</keyword>
<evidence type="ECO:0000259" key="7">
    <source>
        <dbReference type="PROSITE" id="PS50198"/>
    </source>
</evidence>
<dbReference type="InterPro" id="IPR000297">
    <property type="entry name" value="PPIase_PpiC"/>
</dbReference>
<dbReference type="PROSITE" id="PS50198">
    <property type="entry name" value="PPIC_PPIASE_2"/>
    <property type="match status" value="1"/>
</dbReference>
<dbReference type="Gene3D" id="3.10.50.40">
    <property type="match status" value="1"/>
</dbReference>
<evidence type="ECO:0000313" key="9">
    <source>
        <dbReference type="Proteomes" id="UP000027746"/>
    </source>
</evidence>
<dbReference type="SUPFAM" id="SSF54534">
    <property type="entry name" value="FKBP-like"/>
    <property type="match status" value="1"/>
</dbReference>
<dbReference type="AlphaFoldDB" id="A0A073J6W2"/>
<evidence type="ECO:0000256" key="5">
    <source>
        <dbReference type="PROSITE-ProRule" id="PRU00278"/>
    </source>
</evidence>
<gene>
    <name evidence="8" type="ORF">SUH3_01565</name>
</gene>
<evidence type="ECO:0000256" key="3">
    <source>
        <dbReference type="ARBA" id="ARBA00030642"/>
    </source>
</evidence>
<organism evidence="8 9">
    <name type="scientific">Pseudosulfitobacter pseudonitzschiae</name>
    <dbReference type="NCBI Taxonomy" id="1402135"/>
    <lineage>
        <taxon>Bacteria</taxon>
        <taxon>Pseudomonadati</taxon>
        <taxon>Pseudomonadota</taxon>
        <taxon>Alphaproteobacteria</taxon>
        <taxon>Rhodobacterales</taxon>
        <taxon>Roseobacteraceae</taxon>
        <taxon>Pseudosulfitobacter</taxon>
    </lineage>
</organism>
<reference evidence="8 9" key="1">
    <citation type="submission" date="2014-01" db="EMBL/GenBank/DDBJ databases">
        <title>Sulfitobacter sp. H3 (MCCC 1A00686) Genome Sequencing.</title>
        <authorList>
            <person name="Lai Q."/>
            <person name="Hong Z."/>
        </authorList>
    </citation>
    <scope>NUCLEOTIDE SEQUENCE [LARGE SCALE GENOMIC DNA]</scope>
    <source>
        <strain evidence="8 9">H3</strain>
    </source>
</reference>
<protein>
    <recommendedName>
        <fullName evidence="1">Parvulin-like PPIase</fullName>
    </recommendedName>
    <alternativeName>
        <fullName evidence="3">Peptidyl-prolyl cis-trans isomerase plp</fullName>
    </alternativeName>
    <alternativeName>
        <fullName evidence="4">Rotamase plp</fullName>
    </alternativeName>
</protein>
<keyword evidence="5 8" id="KW-0413">Isomerase</keyword>
<evidence type="ECO:0000256" key="1">
    <source>
        <dbReference type="ARBA" id="ARBA00018370"/>
    </source>
</evidence>
<keyword evidence="5" id="KW-0697">Rotamase</keyword>
<dbReference type="PANTHER" id="PTHR47637">
    <property type="entry name" value="CHAPERONE SURA"/>
    <property type="match status" value="1"/>
</dbReference>
<dbReference type="Pfam" id="PF00639">
    <property type="entry name" value="Rotamase"/>
    <property type="match status" value="1"/>
</dbReference>
<feature type="chain" id="PRO_5007754300" description="Parvulin-like PPIase" evidence="6">
    <location>
        <begin position="26"/>
        <end position="406"/>
    </location>
</feature>
<dbReference type="SUPFAM" id="SSF109998">
    <property type="entry name" value="Triger factor/SurA peptide-binding domain-like"/>
    <property type="match status" value="1"/>
</dbReference>
<sequence length="406" mass="43589">MSGKTMKQFGLAVALAVTTALPVVAQNLFAPVAKVDDSVITEFEVQQRVRFLQVLNASGATRNSAIDALIDDRLRLNATQAVGLELTPEGLAEGLAEFAARANLSTEEFVKALESAGVAGETFRDFVRVNLSWRELIRARYGSRVQVSEAEIDRAMSASGGDSGIRVLISEIIIPAPPNEQANAMARAEQAAASTSEAEFSNYARQYSATPSRGNGGRLDWVDLNTLPPSLRGVLLGLTPGEVTDPLPIPNAVALFQLRDIQETGAPSTDYAAIEYAAYYMAGGRSPETLARAAKLQSQVDVCDDLYGVAKDQPPEALERGSKAPGEIPQDIAYELAKLDPGEVSTALTRSDGNTLVFLMLCGRTASLNEAASREEVALQLRQQRLTGYSDSLLEELRADARITRE</sequence>
<evidence type="ECO:0000313" key="8">
    <source>
        <dbReference type="EMBL" id="KEJ97699.1"/>
    </source>
</evidence>
<accession>A0A073J6W2</accession>
<evidence type="ECO:0000256" key="2">
    <source>
        <dbReference type="ARBA" id="ARBA00022729"/>
    </source>
</evidence>
<comment type="caution">
    <text evidence="8">The sequence shown here is derived from an EMBL/GenBank/DDBJ whole genome shotgun (WGS) entry which is preliminary data.</text>
</comment>
<dbReference type="InterPro" id="IPR027304">
    <property type="entry name" value="Trigger_fact/SurA_dom_sf"/>
</dbReference>
<dbReference type="InterPro" id="IPR046357">
    <property type="entry name" value="PPIase_dom_sf"/>
</dbReference>
<dbReference type="Proteomes" id="UP000027746">
    <property type="component" value="Unassembled WGS sequence"/>
</dbReference>
<evidence type="ECO:0000256" key="4">
    <source>
        <dbReference type="ARBA" id="ARBA00031484"/>
    </source>
</evidence>
<dbReference type="PANTHER" id="PTHR47637:SF1">
    <property type="entry name" value="CHAPERONE SURA"/>
    <property type="match status" value="1"/>
</dbReference>
<dbReference type="EMBL" id="JAMD01000001">
    <property type="protein sequence ID" value="KEJ97699.1"/>
    <property type="molecule type" value="Genomic_DNA"/>
</dbReference>
<feature type="signal peptide" evidence="6">
    <location>
        <begin position="1"/>
        <end position="25"/>
    </location>
</feature>
<name>A0A073J6W2_9RHOB</name>
<dbReference type="Gene3D" id="1.10.4030.10">
    <property type="entry name" value="Porin chaperone SurA, peptide-binding domain"/>
    <property type="match status" value="1"/>
</dbReference>
<keyword evidence="9" id="KW-1185">Reference proteome</keyword>
<dbReference type="InterPro" id="IPR050280">
    <property type="entry name" value="OMP_Chaperone_SurA"/>
</dbReference>
<feature type="domain" description="PpiC" evidence="7">
    <location>
        <begin position="164"/>
        <end position="260"/>
    </location>
</feature>